<evidence type="ECO:0008006" key="3">
    <source>
        <dbReference type="Google" id="ProtNLM"/>
    </source>
</evidence>
<sequence>MSIPVIIITLISLALIASGLILNEWTSGNKASLARKSARRHMRWRLILKKHENSNGTIPDGIIRLFLNPENLAAFADVAFESVESLSAAFGILYRNERAFCSLFGSASDDLRSFFAYTISTFQITDKEHNGIYKKTMLSYLTKDSVYLRQNALLAIYSFGDESLVIDAFHTINKKRFYHNERLLADGLLTFTGDKVLLSRCLMNVFDSFDKHCKIAIINFMRYAEIHDHDERFMEMACNEEIDTDIRCAAIRLFAKKPGKKASNVLIKIINSCANSIVWEPASVAASALGDYDDHDGNNEAIDCLLESIHSKWWYVRINSSKSLSKLRISQTKIKELEASKDAFAMEELSYAIDELQMALDRGI</sequence>
<dbReference type="OrthoDB" id="2112914at2"/>
<dbReference type="RefSeq" id="WP_074755408.1">
    <property type="nucleotide sequence ID" value="NZ_FOGJ01000008.1"/>
</dbReference>
<dbReference type="eggNOG" id="COG1413">
    <property type="taxonomic scope" value="Bacteria"/>
</dbReference>
<dbReference type="EMBL" id="FOGJ01000008">
    <property type="protein sequence ID" value="SER60860.1"/>
    <property type="molecule type" value="Genomic_DNA"/>
</dbReference>
<name>A0A1H9QKB9_BUTFI</name>
<evidence type="ECO:0000313" key="2">
    <source>
        <dbReference type="Proteomes" id="UP000182584"/>
    </source>
</evidence>
<dbReference type="SUPFAM" id="SSF48371">
    <property type="entry name" value="ARM repeat"/>
    <property type="match status" value="1"/>
</dbReference>
<reference evidence="1 2" key="1">
    <citation type="submission" date="2016-10" db="EMBL/GenBank/DDBJ databases">
        <authorList>
            <person name="de Groot N.N."/>
        </authorList>
    </citation>
    <scope>NUCLEOTIDE SEQUENCE [LARGE SCALE GENOMIC DNA]</scope>
    <source>
        <strain evidence="1 2">AR40</strain>
    </source>
</reference>
<dbReference type="Proteomes" id="UP000182584">
    <property type="component" value="Unassembled WGS sequence"/>
</dbReference>
<dbReference type="InterPro" id="IPR011989">
    <property type="entry name" value="ARM-like"/>
</dbReference>
<protein>
    <recommendedName>
        <fullName evidence="3">HEAT repeat-containing protein</fullName>
    </recommendedName>
</protein>
<dbReference type="InterPro" id="IPR016024">
    <property type="entry name" value="ARM-type_fold"/>
</dbReference>
<accession>A0A1H9QKB9</accession>
<evidence type="ECO:0000313" key="1">
    <source>
        <dbReference type="EMBL" id="SER60860.1"/>
    </source>
</evidence>
<dbReference type="AlphaFoldDB" id="A0A1H9QKB9"/>
<gene>
    <name evidence="1" type="ORF">SAMN04487884_10832</name>
</gene>
<dbReference type="Gene3D" id="1.25.10.10">
    <property type="entry name" value="Leucine-rich Repeat Variant"/>
    <property type="match status" value="1"/>
</dbReference>
<organism evidence="1 2">
    <name type="scientific">Butyrivibrio fibrisolvens</name>
    <dbReference type="NCBI Taxonomy" id="831"/>
    <lineage>
        <taxon>Bacteria</taxon>
        <taxon>Bacillati</taxon>
        <taxon>Bacillota</taxon>
        <taxon>Clostridia</taxon>
        <taxon>Lachnospirales</taxon>
        <taxon>Lachnospiraceae</taxon>
        <taxon>Butyrivibrio</taxon>
    </lineage>
</organism>
<proteinExistence type="predicted"/>